<feature type="domain" description="MYND-type" evidence="6">
    <location>
        <begin position="140"/>
        <end position="180"/>
    </location>
</feature>
<feature type="region of interest" description="Disordered" evidence="5">
    <location>
        <begin position="1"/>
        <end position="33"/>
    </location>
</feature>
<dbReference type="AlphaFoldDB" id="A0A914Y6F0"/>
<dbReference type="Gene3D" id="6.10.140.2220">
    <property type="match status" value="1"/>
</dbReference>
<keyword evidence="2 4" id="KW-0863">Zinc-finger</keyword>
<dbReference type="PROSITE" id="PS01360">
    <property type="entry name" value="ZF_MYND_1"/>
    <property type="match status" value="1"/>
</dbReference>
<name>A0A914Y6F0_9BILA</name>
<accession>A0A914Y6F0</accession>
<dbReference type="Pfam" id="PF01753">
    <property type="entry name" value="zf-MYND"/>
    <property type="match status" value="1"/>
</dbReference>
<protein>
    <submittedName>
        <fullName evidence="8">MYND-type domain-containing protein</fullName>
    </submittedName>
</protein>
<dbReference type="Proteomes" id="UP000887577">
    <property type="component" value="Unplaced"/>
</dbReference>
<evidence type="ECO:0000256" key="2">
    <source>
        <dbReference type="ARBA" id="ARBA00022771"/>
    </source>
</evidence>
<dbReference type="PROSITE" id="PS50865">
    <property type="entry name" value="ZF_MYND_2"/>
    <property type="match status" value="1"/>
</dbReference>
<organism evidence="7 8">
    <name type="scientific">Panagrolaimus superbus</name>
    <dbReference type="NCBI Taxonomy" id="310955"/>
    <lineage>
        <taxon>Eukaryota</taxon>
        <taxon>Metazoa</taxon>
        <taxon>Ecdysozoa</taxon>
        <taxon>Nematoda</taxon>
        <taxon>Chromadorea</taxon>
        <taxon>Rhabditida</taxon>
        <taxon>Tylenchina</taxon>
        <taxon>Panagrolaimomorpha</taxon>
        <taxon>Panagrolaimoidea</taxon>
        <taxon>Panagrolaimidae</taxon>
        <taxon>Panagrolaimus</taxon>
    </lineage>
</organism>
<dbReference type="SUPFAM" id="SSF144232">
    <property type="entry name" value="HIT/MYND zinc finger-like"/>
    <property type="match status" value="1"/>
</dbReference>
<evidence type="ECO:0000259" key="6">
    <source>
        <dbReference type="PROSITE" id="PS50865"/>
    </source>
</evidence>
<evidence type="ECO:0000313" key="8">
    <source>
        <dbReference type="WBParaSite" id="PSU_v2.g1577.t1"/>
    </source>
</evidence>
<dbReference type="WBParaSite" id="PSU_v2.g1577.t1">
    <property type="protein sequence ID" value="PSU_v2.g1577.t1"/>
    <property type="gene ID" value="PSU_v2.g1577"/>
</dbReference>
<keyword evidence="1" id="KW-0479">Metal-binding</keyword>
<keyword evidence="7" id="KW-1185">Reference proteome</keyword>
<sequence>MLRKSSSETVQNVPHKPAPPNWPLTKTKKITGRDMDPTKDKVYNGCLLNGRIIDWAFLMSSIATNIEDENGQIHRFVINKWPLPSLRDFAILEAVKVFRPNVKTSIINPYHRKARDGYNTIRVEGPEYVKLDTSMIDEQCHVCGKEGKALPSCSQCKMALYCSKECQTFDWTEFNHKGICKYLKMFSQLI</sequence>
<reference evidence="8" key="1">
    <citation type="submission" date="2022-11" db="UniProtKB">
        <authorList>
            <consortium name="WormBaseParasite"/>
        </authorList>
    </citation>
    <scope>IDENTIFICATION</scope>
</reference>
<proteinExistence type="predicted"/>
<evidence type="ECO:0000313" key="7">
    <source>
        <dbReference type="Proteomes" id="UP000887577"/>
    </source>
</evidence>
<evidence type="ECO:0000256" key="5">
    <source>
        <dbReference type="SAM" id="MobiDB-lite"/>
    </source>
</evidence>
<evidence type="ECO:0000256" key="3">
    <source>
        <dbReference type="ARBA" id="ARBA00022833"/>
    </source>
</evidence>
<dbReference type="GO" id="GO:0008270">
    <property type="term" value="F:zinc ion binding"/>
    <property type="evidence" value="ECO:0007669"/>
    <property type="project" value="UniProtKB-KW"/>
</dbReference>
<evidence type="ECO:0000256" key="1">
    <source>
        <dbReference type="ARBA" id="ARBA00022723"/>
    </source>
</evidence>
<evidence type="ECO:0000256" key="4">
    <source>
        <dbReference type="PROSITE-ProRule" id="PRU00134"/>
    </source>
</evidence>
<keyword evidence="3" id="KW-0862">Zinc</keyword>
<dbReference type="InterPro" id="IPR002893">
    <property type="entry name" value="Znf_MYND"/>
</dbReference>